<gene>
    <name evidence="3" type="ORF">H072_3101</name>
</gene>
<dbReference type="HOGENOM" id="CLU_874422_0_0_1"/>
<dbReference type="STRING" id="1284197.S8AP75"/>
<feature type="transmembrane region" description="Helical" evidence="2">
    <location>
        <begin position="162"/>
        <end position="185"/>
    </location>
</feature>
<keyword evidence="2" id="KW-1133">Transmembrane helix</keyword>
<evidence type="ECO:0000313" key="4">
    <source>
        <dbReference type="Proteomes" id="UP000015100"/>
    </source>
</evidence>
<feature type="transmembrane region" description="Helical" evidence="2">
    <location>
        <begin position="12"/>
        <end position="33"/>
    </location>
</feature>
<dbReference type="EMBL" id="AQGS01000096">
    <property type="protein sequence ID" value="EPS42886.1"/>
    <property type="molecule type" value="Genomic_DNA"/>
</dbReference>
<comment type="caution">
    <text evidence="3">The sequence shown here is derived from an EMBL/GenBank/DDBJ whole genome shotgun (WGS) entry which is preliminary data.</text>
</comment>
<keyword evidence="2" id="KW-0472">Membrane</keyword>
<proteinExistence type="predicted"/>
<dbReference type="eggNOG" id="ENOG502RX75">
    <property type="taxonomic scope" value="Eukaryota"/>
</dbReference>
<dbReference type="Proteomes" id="UP000015100">
    <property type="component" value="Unassembled WGS sequence"/>
</dbReference>
<sequence length="318" mass="35018">MPFLFKIHWVQPALLLGGLLVGIGAAVGHHYFYLSHDGKPIGSRRDQEWVLRIGTGLAFLVRASFSISLCTALVQNFWNQLGGAFGQTMRVADQTFEVTTSPLALFDFRFWVFSPTMALFAMVYWLLPLAMLVGPSALTVAMSESANSTPQIVYNYNSRNLLLGYIIGGSLTLAISLIGVLAIIISGRSYSSNLSTVIRASRSSSLNELVQVTDTDGAQPLPEYLSRSKIRFGPVYGTSVALDGEVFAIEVVERGTIRPTRAHGPRVGERDTNRLNASQEIEGDRVRSDLSTPRHQEYPRGSAQAKDRPIVLKDSRRR</sequence>
<evidence type="ECO:0000313" key="3">
    <source>
        <dbReference type="EMBL" id="EPS42886.1"/>
    </source>
</evidence>
<name>S8AP75_DACHA</name>
<feature type="transmembrane region" description="Helical" evidence="2">
    <location>
        <begin position="118"/>
        <end position="142"/>
    </location>
</feature>
<feature type="transmembrane region" description="Helical" evidence="2">
    <location>
        <begin position="53"/>
        <end position="74"/>
    </location>
</feature>
<feature type="compositionally biased region" description="Basic and acidic residues" evidence="1">
    <location>
        <begin position="282"/>
        <end position="298"/>
    </location>
</feature>
<feature type="region of interest" description="Disordered" evidence="1">
    <location>
        <begin position="260"/>
        <end position="318"/>
    </location>
</feature>
<feature type="compositionally biased region" description="Basic and acidic residues" evidence="1">
    <location>
        <begin position="305"/>
        <end position="318"/>
    </location>
</feature>
<organism evidence="3 4">
    <name type="scientific">Dactylellina haptotyla (strain CBS 200.50)</name>
    <name type="common">Nematode-trapping fungus</name>
    <name type="synonym">Monacrosporium haptotylum</name>
    <dbReference type="NCBI Taxonomy" id="1284197"/>
    <lineage>
        <taxon>Eukaryota</taxon>
        <taxon>Fungi</taxon>
        <taxon>Dikarya</taxon>
        <taxon>Ascomycota</taxon>
        <taxon>Pezizomycotina</taxon>
        <taxon>Orbiliomycetes</taxon>
        <taxon>Orbiliales</taxon>
        <taxon>Orbiliaceae</taxon>
        <taxon>Dactylellina</taxon>
    </lineage>
</organism>
<reference evidence="3 4" key="1">
    <citation type="journal article" date="2013" name="PLoS Genet.">
        <title>Genomic mechanisms accounting for the adaptation to parasitism in nematode-trapping fungi.</title>
        <authorList>
            <person name="Meerupati T."/>
            <person name="Andersson K.M."/>
            <person name="Friman E."/>
            <person name="Kumar D."/>
            <person name="Tunlid A."/>
            <person name="Ahren D."/>
        </authorList>
    </citation>
    <scope>NUCLEOTIDE SEQUENCE [LARGE SCALE GENOMIC DNA]</scope>
    <source>
        <strain evidence="3 4">CBS 200.50</strain>
    </source>
</reference>
<dbReference type="OrthoDB" id="5322539at2759"/>
<dbReference type="PANTHER" id="PTHR35041:SF6">
    <property type="entry name" value="FORMYLMETHIONINE DEFORMYLASE-LIKE PROTEIN-RELATED"/>
    <property type="match status" value="1"/>
</dbReference>
<reference evidence="4" key="2">
    <citation type="submission" date="2013-04" db="EMBL/GenBank/DDBJ databases">
        <title>Genomic mechanisms accounting for the adaptation to parasitism in nematode-trapping fungi.</title>
        <authorList>
            <person name="Ahren D.G."/>
        </authorList>
    </citation>
    <scope>NUCLEOTIDE SEQUENCE [LARGE SCALE GENOMIC DNA]</scope>
    <source>
        <strain evidence="4">CBS 200.50</strain>
    </source>
</reference>
<protein>
    <submittedName>
        <fullName evidence="3">Uncharacterized protein</fullName>
    </submittedName>
</protein>
<evidence type="ECO:0000256" key="2">
    <source>
        <dbReference type="SAM" id="Phobius"/>
    </source>
</evidence>
<accession>S8AP75</accession>
<dbReference type="AlphaFoldDB" id="S8AP75"/>
<keyword evidence="2" id="KW-0812">Transmembrane</keyword>
<dbReference type="PANTHER" id="PTHR35041">
    <property type="entry name" value="MEDIATOR OF RNA POLYMERASE II TRANSCRIPTION SUBUNIT 1"/>
    <property type="match status" value="1"/>
</dbReference>
<evidence type="ECO:0000256" key="1">
    <source>
        <dbReference type="SAM" id="MobiDB-lite"/>
    </source>
</evidence>
<keyword evidence="4" id="KW-1185">Reference proteome</keyword>